<proteinExistence type="predicted"/>
<keyword evidence="2" id="KW-1185">Reference proteome</keyword>
<sequence length="49" mass="5257">MLALDFGRIIHKIVAEPMLAARLPAQDVPQGHAVTVTQSQQEADMSASL</sequence>
<reference evidence="1 2" key="1">
    <citation type="submission" date="2019-08" db="EMBL/GenBank/DDBJ databases">
        <authorList>
            <person name="Peeters C."/>
        </authorList>
    </citation>
    <scope>NUCLEOTIDE SEQUENCE [LARGE SCALE GENOMIC DNA]</scope>
    <source>
        <strain evidence="1 2">LMG 31114</strain>
    </source>
</reference>
<evidence type="ECO:0000313" key="1">
    <source>
        <dbReference type="EMBL" id="VVD62327.1"/>
    </source>
</evidence>
<organism evidence="1 2">
    <name type="scientific">Pandoraea pneumonica</name>
    <dbReference type="NCBI Taxonomy" id="2508299"/>
    <lineage>
        <taxon>Bacteria</taxon>
        <taxon>Pseudomonadati</taxon>
        <taxon>Pseudomonadota</taxon>
        <taxon>Betaproteobacteria</taxon>
        <taxon>Burkholderiales</taxon>
        <taxon>Burkholderiaceae</taxon>
        <taxon>Pandoraea</taxon>
    </lineage>
</organism>
<dbReference type="EMBL" id="CABPSK010000001">
    <property type="protein sequence ID" value="VVD62327.1"/>
    <property type="molecule type" value="Genomic_DNA"/>
</dbReference>
<accession>A0A5E4RGJ8</accession>
<name>A0A5E4RGJ8_9BURK</name>
<evidence type="ECO:0000313" key="2">
    <source>
        <dbReference type="Proteomes" id="UP000366945"/>
    </source>
</evidence>
<dbReference type="AlphaFoldDB" id="A0A5E4RGJ8"/>
<dbReference type="Proteomes" id="UP000366945">
    <property type="component" value="Unassembled WGS sequence"/>
</dbReference>
<protein>
    <submittedName>
        <fullName evidence="1">Uncharacterized protein</fullName>
    </submittedName>
</protein>
<gene>
    <name evidence="1" type="ORF">PPN31114_00164</name>
</gene>